<feature type="domain" description="Retrovirus-related Pol polyprotein from transposon TNT 1-94-like beta-barrel" evidence="3">
    <location>
        <begin position="269"/>
        <end position="326"/>
    </location>
</feature>
<dbReference type="Proteomes" id="UP001054252">
    <property type="component" value="Unassembled WGS sequence"/>
</dbReference>
<reference evidence="4 5" key="1">
    <citation type="journal article" date="2021" name="Commun. Biol.">
        <title>The genome of Shorea leprosula (Dipterocarpaceae) highlights the ecological relevance of drought in aseasonal tropical rainforests.</title>
        <authorList>
            <person name="Ng K.K.S."/>
            <person name="Kobayashi M.J."/>
            <person name="Fawcett J.A."/>
            <person name="Hatakeyama M."/>
            <person name="Paape T."/>
            <person name="Ng C.H."/>
            <person name="Ang C.C."/>
            <person name="Tnah L.H."/>
            <person name="Lee C.T."/>
            <person name="Nishiyama T."/>
            <person name="Sese J."/>
            <person name="O'Brien M.J."/>
            <person name="Copetti D."/>
            <person name="Mohd Noor M.I."/>
            <person name="Ong R.C."/>
            <person name="Putra M."/>
            <person name="Sireger I.Z."/>
            <person name="Indrioko S."/>
            <person name="Kosugi Y."/>
            <person name="Izuno A."/>
            <person name="Isagi Y."/>
            <person name="Lee S.L."/>
            <person name="Shimizu K.K."/>
        </authorList>
    </citation>
    <scope>NUCLEOTIDE SEQUENCE [LARGE SCALE GENOMIC DNA]</scope>
    <source>
        <strain evidence="4">214</strain>
    </source>
</reference>
<accession>A0AAV5K3J2</accession>
<comment type="caution">
    <text evidence="4">The sequence shown here is derived from an EMBL/GenBank/DDBJ whole genome shotgun (WGS) entry which is preliminary data.</text>
</comment>
<evidence type="ECO:0000313" key="5">
    <source>
        <dbReference type="Proteomes" id="UP001054252"/>
    </source>
</evidence>
<keyword evidence="1" id="KW-0064">Aspartyl protease</keyword>
<dbReference type="AlphaFoldDB" id="A0AAV5K3J2"/>
<proteinExistence type="predicted"/>
<dbReference type="InterPro" id="IPR013103">
    <property type="entry name" value="RVT_2"/>
</dbReference>
<dbReference type="SUPFAM" id="SSF56672">
    <property type="entry name" value="DNA/RNA polymerases"/>
    <property type="match status" value="1"/>
</dbReference>
<dbReference type="PANTHER" id="PTHR11439">
    <property type="entry name" value="GAG-POL-RELATED RETROTRANSPOSON"/>
    <property type="match status" value="1"/>
</dbReference>
<dbReference type="EMBL" id="BPVZ01000057">
    <property type="protein sequence ID" value="GKV21544.1"/>
    <property type="molecule type" value="Genomic_DNA"/>
</dbReference>
<dbReference type="InterPro" id="IPR054722">
    <property type="entry name" value="PolX-like_BBD"/>
</dbReference>
<name>A0AAV5K3J2_9ROSI</name>
<dbReference type="PANTHER" id="PTHR11439:SF502">
    <property type="entry name" value="SECRETED RXLR EFFECTOR PROTEIN 161-LIKE"/>
    <property type="match status" value="1"/>
</dbReference>
<evidence type="ECO:0000313" key="4">
    <source>
        <dbReference type="EMBL" id="GKV21544.1"/>
    </source>
</evidence>
<gene>
    <name evidence="4" type="ORF">SLEP1_g31514</name>
</gene>
<evidence type="ECO:0008006" key="6">
    <source>
        <dbReference type="Google" id="ProtNLM"/>
    </source>
</evidence>
<evidence type="ECO:0000256" key="1">
    <source>
        <dbReference type="ARBA" id="ARBA00022750"/>
    </source>
</evidence>
<protein>
    <recommendedName>
        <fullName evidence="6">Retrovirus-related Pol polyprotein from transposon RE1</fullName>
    </recommendedName>
</protein>
<dbReference type="InterPro" id="IPR043502">
    <property type="entry name" value="DNA/RNA_pol_sf"/>
</dbReference>
<dbReference type="SUPFAM" id="SSF53098">
    <property type="entry name" value="Ribonuclease H-like"/>
    <property type="match status" value="1"/>
</dbReference>
<dbReference type="GO" id="GO:0004190">
    <property type="term" value="F:aspartic-type endopeptidase activity"/>
    <property type="evidence" value="ECO:0007669"/>
    <property type="project" value="UniProtKB-KW"/>
</dbReference>
<keyword evidence="1" id="KW-0378">Hydrolase</keyword>
<sequence>MSSNNSSTLSNPPMFTGENYSVWAIKMKAFLKGNGVWESVEDGFHPPMLPNNPTVAQMKQHADYVQASYKALSYIHNAVTDDIFSRIMGAKIAQEAWDTLKKEFDGSSWVEDRRVVEKIIVSVPDKFESKISAIEESCDLKELTITELISKLQAHEQRLVMKTDETTEGAFLARQKGKQPATSSESNKTMGFNQAYQHHQQSRKWRFPPCCHCRKTNHEEKDCWFKGKSQIQCRFCKKYGHFEKNCRDQCKEDYLFTMSHGSSLPSSSWFVDSGCTNHMARDENFFIEMDKSVITNVKLENGTVVRSQGKGTAVIQTKTERKNRTVMEMARCMLAEKKLPKCFWAEAVYTAVYLLNGLPTKAVKGITPIEAWYGQKPSADQLRVFGSICYNHVPAAKRGKLDEKVEIGIFIGYATEAKGYKVYDPISKKVPRAWYCRIDDYLMSQGFRRSTEEATLYVKGSSSESQLILSLYVDDLLLIGNDLKLMEQFKKVMMQEFAMTNLGETKYFLGLEVQQLSKGNFICQRKYAVDILKKFEMESCKPVATPLVQYEKLSKDDRETKVDSSYYRSLIGSLLYLTATRPDLMFVASYLSRFMSAPSKLHLVATKRVLRYIKGTYELGLWFDSNQQGRLQGYADSDWAGSMEDMISTIGYVFSFGSGSFSWNSKKQDVEAQSTAKAEYLAAGAAANHAIWLRMVLEELGFDQMEPCVLKVDNMSAIAIAQNPMQHGRTKRIKIKYHVIRNYVRDKEIVLQHCDSEIQVADILTKALPKQKFEEFRIMLGVTNIKSKEEC</sequence>
<dbReference type="Gene3D" id="3.30.420.10">
    <property type="entry name" value="Ribonuclease H-like superfamily/Ribonuclease H"/>
    <property type="match status" value="1"/>
</dbReference>
<evidence type="ECO:0000259" key="2">
    <source>
        <dbReference type="Pfam" id="PF07727"/>
    </source>
</evidence>
<dbReference type="Pfam" id="PF22936">
    <property type="entry name" value="Pol_BBD"/>
    <property type="match status" value="1"/>
</dbReference>
<dbReference type="CDD" id="cd09272">
    <property type="entry name" value="RNase_HI_RT_Ty1"/>
    <property type="match status" value="1"/>
</dbReference>
<dbReference type="InterPro" id="IPR036397">
    <property type="entry name" value="RNaseH_sf"/>
</dbReference>
<dbReference type="Pfam" id="PF07727">
    <property type="entry name" value="RVT_2"/>
    <property type="match status" value="1"/>
</dbReference>
<dbReference type="InterPro" id="IPR012337">
    <property type="entry name" value="RNaseH-like_sf"/>
</dbReference>
<dbReference type="GO" id="GO:0003676">
    <property type="term" value="F:nucleic acid binding"/>
    <property type="evidence" value="ECO:0007669"/>
    <property type="project" value="InterPro"/>
</dbReference>
<feature type="domain" description="Reverse transcriptase Ty1/copia-type" evidence="2">
    <location>
        <begin position="428"/>
        <end position="548"/>
    </location>
</feature>
<evidence type="ECO:0000259" key="3">
    <source>
        <dbReference type="Pfam" id="PF22936"/>
    </source>
</evidence>
<organism evidence="4 5">
    <name type="scientific">Rubroshorea leprosula</name>
    <dbReference type="NCBI Taxonomy" id="152421"/>
    <lineage>
        <taxon>Eukaryota</taxon>
        <taxon>Viridiplantae</taxon>
        <taxon>Streptophyta</taxon>
        <taxon>Embryophyta</taxon>
        <taxon>Tracheophyta</taxon>
        <taxon>Spermatophyta</taxon>
        <taxon>Magnoliopsida</taxon>
        <taxon>eudicotyledons</taxon>
        <taxon>Gunneridae</taxon>
        <taxon>Pentapetalae</taxon>
        <taxon>rosids</taxon>
        <taxon>malvids</taxon>
        <taxon>Malvales</taxon>
        <taxon>Dipterocarpaceae</taxon>
        <taxon>Rubroshorea</taxon>
    </lineage>
</organism>
<dbReference type="Pfam" id="PF14223">
    <property type="entry name" value="Retrotran_gag_2"/>
    <property type="match status" value="1"/>
</dbReference>
<keyword evidence="1" id="KW-0645">Protease</keyword>
<keyword evidence="5" id="KW-1185">Reference proteome</keyword>